<evidence type="ECO:0000313" key="3">
    <source>
        <dbReference type="Proteomes" id="UP000194154"/>
    </source>
</evidence>
<sequence length="485" mass="56715">MNKYIRKLFPHDITKQISVTKSIVNEFFEHVDEFEAIGKNSGVEGKVTILHSTDPRFGGEIKKLISAEGDYKADDIIIFTKIDKGRYIIELITTEGNSYEIYKTFFQNKERHSLVYIDNEVESENIILEKVKKPKQRIFFGAPGTGKSYSLNKEADDQFKEKYDRVTFHPNYSYGNFVGSFKPFPKIQYTSDNQIKTDEDGNVIETITYDFIPGILIKVLEKAYRDMNNDFLLIIEEINRANVSAVFGDLFQLLDRDKLGNSEYKISTSKELQSYLERSNKIKPFDQSVIENTGLNFEFLYFPKNLFIWATMNSADQGVMPLDTAFKRRWDFEYLGINKIADENKKEFDNYYLKINSKEKVKWDIFRRNINERLSKLNIPEDKLLGPYFISKTVLENEDLQIKTDIIKNKVLMYLYDDAARAHRNILFAEGKHATYSELCENFDENALNIFKDRIEIETEEIDINKEEINDHSDETEILIENGIK</sequence>
<dbReference type="GO" id="GO:0016887">
    <property type="term" value="F:ATP hydrolysis activity"/>
    <property type="evidence" value="ECO:0007669"/>
    <property type="project" value="InterPro"/>
</dbReference>
<dbReference type="Proteomes" id="UP000194154">
    <property type="component" value="Chromosome"/>
</dbReference>
<dbReference type="AlphaFoldDB" id="A0A1W7AD38"/>
<dbReference type="RefSeq" id="WP_086043090.1">
    <property type="nucleotide sequence ID" value="NZ_CBCRZA010000004.1"/>
</dbReference>
<evidence type="ECO:0000313" key="2">
    <source>
        <dbReference type="EMBL" id="ARQ07537.1"/>
    </source>
</evidence>
<dbReference type="InterPro" id="IPR011704">
    <property type="entry name" value="ATPase_dyneun-rel_AAA"/>
</dbReference>
<dbReference type="STRING" id="1855823.MCCS_19110"/>
<dbReference type="InterPro" id="IPR027417">
    <property type="entry name" value="P-loop_NTPase"/>
</dbReference>
<accession>A0A1W7AD38</accession>
<dbReference type="EC" id="3.1.21.4" evidence="2"/>
<dbReference type="SUPFAM" id="SSF52540">
    <property type="entry name" value="P-loop containing nucleoside triphosphate hydrolases"/>
    <property type="match status" value="1"/>
</dbReference>
<keyword evidence="2" id="KW-0378">Hydrolase</keyword>
<gene>
    <name evidence="2" type="primary">ydiS</name>
    <name evidence="2" type="ORF">MCCS_19110</name>
</gene>
<proteinExistence type="predicted"/>
<dbReference type="GO" id="GO:0005524">
    <property type="term" value="F:ATP binding"/>
    <property type="evidence" value="ECO:0007669"/>
    <property type="project" value="InterPro"/>
</dbReference>
<protein>
    <submittedName>
        <fullName evidence="2">Type-2 restriction enzyme BsuMI component YdiS</fullName>
        <ecNumber evidence="2">3.1.21.4</ecNumber>
    </submittedName>
</protein>
<keyword evidence="3" id="KW-1185">Reference proteome</keyword>
<evidence type="ECO:0000259" key="1">
    <source>
        <dbReference type="Pfam" id="PF07728"/>
    </source>
</evidence>
<reference evidence="2 3" key="1">
    <citation type="journal article" date="2017" name="Int. J. Syst. Evol. Microbiol.">
        <title>Macrococcus canis sp. nov., a skin bacterium associated with infections in dogs.</title>
        <authorList>
            <person name="Gobeli Brawand S."/>
            <person name="Cotting K."/>
            <person name="Gomez-Sanz E."/>
            <person name="Collaud A."/>
            <person name="Thomann A."/>
            <person name="Brodard I."/>
            <person name="Rodriguez-Campos S."/>
            <person name="Strauss C."/>
            <person name="Perreten V."/>
        </authorList>
    </citation>
    <scope>NUCLEOTIDE SEQUENCE [LARGE SCALE GENOMIC DNA]</scope>
    <source>
        <strain evidence="2 3">KM45013</strain>
    </source>
</reference>
<dbReference type="Pfam" id="PF07728">
    <property type="entry name" value="AAA_5"/>
    <property type="match status" value="1"/>
</dbReference>
<dbReference type="EMBL" id="CP021059">
    <property type="protein sequence ID" value="ARQ07537.1"/>
    <property type="molecule type" value="Genomic_DNA"/>
</dbReference>
<dbReference type="PANTHER" id="PTHR37291:SF1">
    <property type="entry name" value="TYPE IV METHYL-DIRECTED RESTRICTION ENZYME ECOKMCRB SUBUNIT"/>
    <property type="match status" value="1"/>
</dbReference>
<dbReference type="InterPro" id="IPR052934">
    <property type="entry name" value="Methyl-DNA_Rec/Restrict_Enz"/>
</dbReference>
<dbReference type="PANTHER" id="PTHR37291">
    <property type="entry name" value="5-METHYLCYTOSINE-SPECIFIC RESTRICTION ENZYME B"/>
    <property type="match status" value="1"/>
</dbReference>
<organism evidence="2 3">
    <name type="scientific">Macrococcoides canis</name>
    <dbReference type="NCBI Taxonomy" id="1855823"/>
    <lineage>
        <taxon>Bacteria</taxon>
        <taxon>Bacillati</taxon>
        <taxon>Bacillota</taxon>
        <taxon>Bacilli</taxon>
        <taxon>Bacillales</taxon>
        <taxon>Staphylococcaceae</taxon>
        <taxon>Macrococcoides</taxon>
    </lineage>
</organism>
<name>A0A1W7AD38_9STAP</name>
<dbReference type="OrthoDB" id="9781481at2"/>
<dbReference type="Gene3D" id="3.40.50.300">
    <property type="entry name" value="P-loop containing nucleotide triphosphate hydrolases"/>
    <property type="match status" value="1"/>
</dbReference>
<dbReference type="KEGG" id="mcak:MCCS_19110"/>
<feature type="domain" description="ATPase dynein-related AAA" evidence="1">
    <location>
        <begin position="139"/>
        <end position="329"/>
    </location>
</feature>
<dbReference type="REBASE" id="200891">
    <property type="entry name" value="R2.Mca45013ORF19130P"/>
</dbReference>
<dbReference type="GeneID" id="35296002"/>
<dbReference type="GO" id="GO:0009036">
    <property type="term" value="F:type II site-specific deoxyribonuclease activity"/>
    <property type="evidence" value="ECO:0007669"/>
    <property type="project" value="UniProtKB-EC"/>
</dbReference>